<evidence type="ECO:0000259" key="2">
    <source>
        <dbReference type="Pfam" id="PF00144"/>
    </source>
</evidence>
<dbReference type="PANTHER" id="PTHR43283:SF3">
    <property type="entry name" value="BETA-LACTAMASE FAMILY PROTEIN (AFU_ORTHOLOGUE AFUA_5G07500)"/>
    <property type="match status" value="1"/>
</dbReference>
<comment type="caution">
    <text evidence="3">The sequence shown here is derived from an EMBL/GenBank/DDBJ whole genome shotgun (WGS) entry which is preliminary data.</text>
</comment>
<dbReference type="Gene3D" id="3.40.710.10">
    <property type="entry name" value="DD-peptidase/beta-lactamase superfamily"/>
    <property type="match status" value="1"/>
</dbReference>
<evidence type="ECO:0000313" key="3">
    <source>
        <dbReference type="EMBL" id="PDH35084.1"/>
    </source>
</evidence>
<dbReference type="PANTHER" id="PTHR43283">
    <property type="entry name" value="BETA-LACTAMASE-RELATED"/>
    <property type="match status" value="1"/>
</dbReference>
<name>A0A2A5WFP4_9GAMM</name>
<dbReference type="Proteomes" id="UP000219329">
    <property type="component" value="Unassembled WGS sequence"/>
</dbReference>
<dbReference type="InterPro" id="IPR012338">
    <property type="entry name" value="Beta-lactam/transpept-like"/>
</dbReference>
<accession>A0A2A5WFP4</accession>
<feature type="chain" id="PRO_5012427318" evidence="1">
    <location>
        <begin position="23"/>
        <end position="421"/>
    </location>
</feature>
<dbReference type="Pfam" id="PF00144">
    <property type="entry name" value="Beta-lactamase"/>
    <property type="match status" value="1"/>
</dbReference>
<feature type="domain" description="Beta-lactamase-related" evidence="2">
    <location>
        <begin position="46"/>
        <end position="414"/>
    </location>
</feature>
<keyword evidence="1" id="KW-0732">Signal</keyword>
<organism evidence="3 4">
    <name type="scientific">OM182 bacterium MED-G28</name>
    <dbReference type="NCBI Taxonomy" id="1986256"/>
    <lineage>
        <taxon>Bacteria</taxon>
        <taxon>Pseudomonadati</taxon>
        <taxon>Pseudomonadota</taxon>
        <taxon>Gammaproteobacteria</taxon>
        <taxon>OMG group</taxon>
        <taxon>OM182 clade</taxon>
    </lineage>
</organism>
<dbReference type="InterPro" id="IPR001466">
    <property type="entry name" value="Beta-lactam-related"/>
</dbReference>
<sequence>MKKIALIVISSAGLLLSQIVSAAEIPWASSPEEVGMSSVRLEQINTVMQRHIEAGDIQGAVTAVARHGKLVHFKAHGLMDVENERPMQEDSIFIMMSSSKPVLGVAAMMMIEEGLIRPEDPVSMYLPEFADLQVAVLKDSIDENISPRRVDRTNIPEHRLVPAKREITIHDLLTHTSGLGTGGLGTLSGIQAPFPLPSDRTLETEMSRYASGALDFQPGERWSYSGLVGLDVVARIIEIVSEQPFDEFLQERIFEPLDMNNTWFNVPEEYSDRRVAIHGRDMSPFFDRTTNYFSASAGLNSTAEDYLKFEQMLVNGGELFGNRLLSPRTIEMMSSDQAGGLYNGIGRVQDGLGFGYTVYVTEDPVAAGARRSAGAFGWMGAFGTRTWTDPEEALTGVLLLQQPHGRTQYDFENAIQQAIID</sequence>
<dbReference type="SUPFAM" id="SSF56601">
    <property type="entry name" value="beta-lactamase/transpeptidase-like"/>
    <property type="match status" value="1"/>
</dbReference>
<gene>
    <name evidence="3" type="ORF">CNF02_03385</name>
</gene>
<protein>
    <submittedName>
        <fullName evidence="3">Beta-lactamase</fullName>
    </submittedName>
</protein>
<evidence type="ECO:0000313" key="4">
    <source>
        <dbReference type="Proteomes" id="UP000219329"/>
    </source>
</evidence>
<feature type="signal peptide" evidence="1">
    <location>
        <begin position="1"/>
        <end position="22"/>
    </location>
</feature>
<dbReference type="AlphaFoldDB" id="A0A2A5WFP4"/>
<proteinExistence type="predicted"/>
<reference evidence="3 4" key="1">
    <citation type="submission" date="2017-08" db="EMBL/GenBank/DDBJ databases">
        <title>Fine stratification of microbial communities through a metagenomic profile of the photic zone.</title>
        <authorList>
            <person name="Haro-Moreno J.M."/>
            <person name="Lopez-Perez M."/>
            <person name="De La Torre J."/>
            <person name="Picazo A."/>
            <person name="Camacho A."/>
            <person name="Rodriguez-Valera F."/>
        </authorList>
    </citation>
    <scope>NUCLEOTIDE SEQUENCE [LARGE SCALE GENOMIC DNA]</scope>
    <source>
        <strain evidence="3">MED-G28</strain>
    </source>
</reference>
<dbReference type="EMBL" id="NTJZ01000002">
    <property type="protein sequence ID" value="PDH35084.1"/>
    <property type="molecule type" value="Genomic_DNA"/>
</dbReference>
<evidence type="ECO:0000256" key="1">
    <source>
        <dbReference type="SAM" id="SignalP"/>
    </source>
</evidence>
<dbReference type="InterPro" id="IPR050789">
    <property type="entry name" value="Diverse_Enzym_Activities"/>
</dbReference>